<proteinExistence type="predicted"/>
<dbReference type="GO" id="GO:0016020">
    <property type="term" value="C:membrane"/>
    <property type="evidence" value="ECO:0007669"/>
    <property type="project" value="UniProtKB-SubCell"/>
</dbReference>
<evidence type="ECO:0000256" key="3">
    <source>
        <dbReference type="ARBA" id="ARBA00022989"/>
    </source>
</evidence>
<keyword evidence="4 5" id="KW-0472">Membrane</keyword>
<dbReference type="EMBL" id="UINC01011055">
    <property type="protein sequence ID" value="SVA48947.1"/>
    <property type="molecule type" value="Genomic_DNA"/>
</dbReference>
<evidence type="ECO:0000256" key="1">
    <source>
        <dbReference type="ARBA" id="ARBA00004141"/>
    </source>
</evidence>
<keyword evidence="3 5" id="KW-1133">Transmembrane helix</keyword>
<evidence type="ECO:0000259" key="6">
    <source>
        <dbReference type="Pfam" id="PF07291"/>
    </source>
</evidence>
<feature type="domain" description="Methylamine utilisation protein MauE" evidence="6">
    <location>
        <begin position="6"/>
        <end position="131"/>
    </location>
</feature>
<keyword evidence="2 5" id="KW-0812">Transmembrane</keyword>
<organism evidence="7">
    <name type="scientific">marine metagenome</name>
    <dbReference type="NCBI Taxonomy" id="408172"/>
    <lineage>
        <taxon>unclassified sequences</taxon>
        <taxon>metagenomes</taxon>
        <taxon>ecological metagenomes</taxon>
    </lineage>
</organism>
<evidence type="ECO:0000256" key="2">
    <source>
        <dbReference type="ARBA" id="ARBA00022692"/>
    </source>
</evidence>
<accession>A0A381WAH7</accession>
<feature type="non-terminal residue" evidence="7">
    <location>
        <position position="138"/>
    </location>
</feature>
<protein>
    <recommendedName>
        <fullName evidence="6">Methylamine utilisation protein MauE domain-containing protein</fullName>
    </recommendedName>
</protein>
<dbReference type="InterPro" id="IPR009908">
    <property type="entry name" value="Methylamine_util_MauE"/>
</dbReference>
<sequence length="138" mass="14972">MDPVIELVICSALALLWFTAAVKKAFAFEGFVATLRDYQLVPESTMVPFSAALVGMEFCFSIGVVLPFTRSFFLLSSAGLFGIYAAAIGINLFRGRRHIDCGCMGLAQQSLSGWLVWRNLLLAGLALACLLPVQSRGF</sequence>
<dbReference type="Pfam" id="PF07291">
    <property type="entry name" value="MauE"/>
    <property type="match status" value="1"/>
</dbReference>
<feature type="transmembrane region" description="Helical" evidence="5">
    <location>
        <begin position="46"/>
        <end position="66"/>
    </location>
</feature>
<comment type="subcellular location">
    <subcellularLocation>
        <location evidence="1">Membrane</location>
        <topology evidence="1">Multi-pass membrane protein</topology>
    </subcellularLocation>
</comment>
<dbReference type="AlphaFoldDB" id="A0A381WAH7"/>
<name>A0A381WAH7_9ZZZZ</name>
<feature type="transmembrane region" description="Helical" evidence="5">
    <location>
        <begin position="114"/>
        <end position="133"/>
    </location>
</feature>
<reference evidence="7" key="1">
    <citation type="submission" date="2018-05" db="EMBL/GenBank/DDBJ databases">
        <authorList>
            <person name="Lanie J.A."/>
            <person name="Ng W.-L."/>
            <person name="Kazmierczak K.M."/>
            <person name="Andrzejewski T.M."/>
            <person name="Davidsen T.M."/>
            <person name="Wayne K.J."/>
            <person name="Tettelin H."/>
            <person name="Glass J.I."/>
            <person name="Rusch D."/>
            <person name="Podicherti R."/>
            <person name="Tsui H.-C.T."/>
            <person name="Winkler M.E."/>
        </authorList>
    </citation>
    <scope>NUCLEOTIDE SEQUENCE</scope>
</reference>
<evidence type="ECO:0000256" key="4">
    <source>
        <dbReference type="ARBA" id="ARBA00023136"/>
    </source>
</evidence>
<feature type="transmembrane region" description="Helical" evidence="5">
    <location>
        <begin position="73"/>
        <end position="94"/>
    </location>
</feature>
<evidence type="ECO:0000256" key="5">
    <source>
        <dbReference type="SAM" id="Phobius"/>
    </source>
</evidence>
<dbReference type="GO" id="GO:0030416">
    <property type="term" value="P:methylamine metabolic process"/>
    <property type="evidence" value="ECO:0007669"/>
    <property type="project" value="InterPro"/>
</dbReference>
<evidence type="ECO:0000313" key="7">
    <source>
        <dbReference type="EMBL" id="SVA48947.1"/>
    </source>
</evidence>
<gene>
    <name evidence="7" type="ORF">METZ01_LOCUS101801</name>
</gene>